<evidence type="ECO:0000313" key="3">
    <source>
        <dbReference type="EMBL" id="GAC27500.1"/>
    </source>
</evidence>
<comment type="caution">
    <text evidence="3">The sequence shown here is derived from an EMBL/GenBank/DDBJ whole genome shotgun (WGS) entry which is preliminary data.</text>
</comment>
<keyword evidence="4" id="KW-1185">Reference proteome</keyword>
<dbReference type="STRING" id="1121922.GCA_000428905_02395"/>
<gene>
    <name evidence="3" type="primary">xdhC</name>
    <name evidence="3" type="ORF">GPAL_0620</name>
</gene>
<dbReference type="InterPro" id="IPR052698">
    <property type="entry name" value="MoCofactor_Util/Proc"/>
</dbReference>
<evidence type="ECO:0000259" key="2">
    <source>
        <dbReference type="Pfam" id="PF13478"/>
    </source>
</evidence>
<dbReference type="AlphaFoldDB" id="K6ZVZ9"/>
<sequence>MRINTWFEALNNCHTQGLSYVLITVITTAGSTPREAGCKMLVTSAEQFDTIGGGHLEFDAVNKAREYLIAGVHAQNIVSYPLSSKLGQCCGGAVKVLFEVYVNYYQRIAIFGAGHVAKALVPILAQLPLQIDWIDSREELFQVKQLAQNINCLISDEPADEIVSLPSDTWVIILTHNHQLDYALVEACLKNKNISFIGMIGSETKAKRFRNRLAHRGYSDAQILTLSSPIGEPIIPGKRPIEVAVSISAQLIQKLHKVSSYSSHKKTSIAILKDTQELTS</sequence>
<feature type="domain" description="XdhC Rossmann" evidence="2">
    <location>
        <begin position="109"/>
        <end position="251"/>
    </location>
</feature>
<dbReference type="EMBL" id="BAEQ01000013">
    <property type="protein sequence ID" value="GAC27500.1"/>
    <property type="molecule type" value="Genomic_DNA"/>
</dbReference>
<reference evidence="4" key="1">
    <citation type="journal article" date="2014" name="Environ. Microbiol.">
        <title>Comparative genomics of the marine bacterial genus Glaciecola reveals the high degree of genomic diversity and genomic characteristic for cold adaptation.</title>
        <authorList>
            <person name="Qin Q.L."/>
            <person name="Xie B.B."/>
            <person name="Yu Y."/>
            <person name="Shu Y.L."/>
            <person name="Rong J.C."/>
            <person name="Zhang Y.J."/>
            <person name="Zhao D.L."/>
            <person name="Chen X.L."/>
            <person name="Zhang X.Y."/>
            <person name="Chen B."/>
            <person name="Zhou B.C."/>
            <person name="Zhang Y.Z."/>
        </authorList>
    </citation>
    <scope>NUCLEOTIDE SEQUENCE [LARGE SCALE GENOMIC DNA]</scope>
    <source>
        <strain evidence="4">ACAM 615</strain>
    </source>
</reference>
<dbReference type="Gene3D" id="3.40.50.720">
    <property type="entry name" value="NAD(P)-binding Rossmann-like Domain"/>
    <property type="match status" value="1"/>
</dbReference>
<dbReference type="InterPro" id="IPR014308">
    <property type="entry name" value="Xanthine_DH_XdhC"/>
</dbReference>
<dbReference type="OrthoDB" id="61481at2"/>
<dbReference type="InterPro" id="IPR027051">
    <property type="entry name" value="XdhC_Rossmann_dom"/>
</dbReference>
<evidence type="ECO:0000259" key="1">
    <source>
        <dbReference type="Pfam" id="PF02625"/>
    </source>
</evidence>
<dbReference type="InterPro" id="IPR003777">
    <property type="entry name" value="XdhC_CoxI"/>
</dbReference>
<protein>
    <submittedName>
        <fullName evidence="3">Xanthine dehydrogenase accessory factor</fullName>
    </submittedName>
</protein>
<dbReference type="NCBIfam" id="TIGR02964">
    <property type="entry name" value="xanthine_xdhC"/>
    <property type="match status" value="1"/>
</dbReference>
<dbReference type="PANTHER" id="PTHR30388:SF6">
    <property type="entry name" value="XANTHINE DEHYDROGENASE SUBUNIT A-RELATED"/>
    <property type="match status" value="1"/>
</dbReference>
<accession>K6ZVZ9</accession>
<dbReference type="SUPFAM" id="SSF51735">
    <property type="entry name" value="NAD(P)-binding Rossmann-fold domains"/>
    <property type="match status" value="1"/>
</dbReference>
<name>K6ZVZ9_9ALTE</name>
<proteinExistence type="predicted"/>
<dbReference type="InterPro" id="IPR036291">
    <property type="entry name" value="NAD(P)-bd_dom_sf"/>
</dbReference>
<evidence type="ECO:0000313" key="4">
    <source>
        <dbReference type="Proteomes" id="UP000006251"/>
    </source>
</evidence>
<feature type="domain" description="XdhC- CoxI" evidence="1">
    <location>
        <begin position="15"/>
        <end position="80"/>
    </location>
</feature>
<dbReference type="Pfam" id="PF13478">
    <property type="entry name" value="XdhC_C"/>
    <property type="match status" value="1"/>
</dbReference>
<dbReference type="PANTHER" id="PTHR30388">
    <property type="entry name" value="ALDEHYDE OXIDOREDUCTASE MOLYBDENUM COFACTOR ASSEMBLY PROTEIN"/>
    <property type="match status" value="1"/>
</dbReference>
<dbReference type="Proteomes" id="UP000006251">
    <property type="component" value="Unassembled WGS sequence"/>
</dbReference>
<organism evidence="3 4">
    <name type="scientific">Brumicola pallidula DSM 14239 = ACAM 615</name>
    <dbReference type="NCBI Taxonomy" id="1121922"/>
    <lineage>
        <taxon>Bacteria</taxon>
        <taxon>Pseudomonadati</taxon>
        <taxon>Pseudomonadota</taxon>
        <taxon>Gammaproteobacteria</taxon>
        <taxon>Alteromonadales</taxon>
        <taxon>Alteromonadaceae</taxon>
        <taxon>Brumicola</taxon>
    </lineage>
</organism>
<dbReference type="RefSeq" id="WP_006009150.1">
    <property type="nucleotide sequence ID" value="NZ_AUAV01000012.1"/>
</dbReference>
<dbReference type="Pfam" id="PF02625">
    <property type="entry name" value="XdhC_CoxI"/>
    <property type="match status" value="1"/>
</dbReference>